<dbReference type="EMBL" id="JAVLVT010000016">
    <property type="protein sequence ID" value="MDS1272592.1"/>
    <property type="molecule type" value="Genomic_DNA"/>
</dbReference>
<dbReference type="InterPro" id="IPR011234">
    <property type="entry name" value="Fumarylacetoacetase-like_C"/>
</dbReference>
<dbReference type="PANTHER" id="PTHR30143:SF0">
    <property type="entry name" value="2-KETO-4-PENTENOATE HYDRATASE"/>
    <property type="match status" value="1"/>
</dbReference>
<gene>
    <name evidence="3" type="ORF">RIF23_20085</name>
</gene>
<dbReference type="Proteomes" id="UP001250214">
    <property type="component" value="Unassembled WGS sequence"/>
</dbReference>
<feature type="domain" description="Fumarylacetoacetase-like C-terminal" evidence="2">
    <location>
        <begin position="69"/>
        <end position="171"/>
    </location>
</feature>
<dbReference type="RefSeq" id="WP_310914186.1">
    <property type="nucleotide sequence ID" value="NZ_JAVLVT010000016.1"/>
</dbReference>
<sequence>MVHPPSQSLSVSGLRSPRAATGIGFLLEAPLFGPDPTIAALTRAVSAVMPTIDLLDSRTEEWAGPDVDAVADNARRAGVITGTPSEIPDIPDLRLAGCLLHVNGFMAATGAGGALLGSPWDAVRWLVDELCKQGLGLEAGDLVLTGSATPEVPVRAGDTISAEIAGLGAVSVPLAT</sequence>
<dbReference type="Pfam" id="PF01557">
    <property type="entry name" value="FAA_hydrolase"/>
    <property type="match status" value="1"/>
</dbReference>
<keyword evidence="3" id="KW-0378">Hydrolase</keyword>
<proteinExistence type="predicted"/>
<dbReference type="GO" id="GO:0016787">
    <property type="term" value="F:hydrolase activity"/>
    <property type="evidence" value="ECO:0007669"/>
    <property type="project" value="UniProtKB-KW"/>
</dbReference>
<comment type="caution">
    <text evidence="3">The sequence shown here is derived from an EMBL/GenBank/DDBJ whole genome shotgun (WGS) entry which is preliminary data.</text>
</comment>
<keyword evidence="4" id="KW-1185">Reference proteome</keyword>
<keyword evidence="1" id="KW-0456">Lyase</keyword>
<name>A0ABU2HB97_9ACTN</name>
<evidence type="ECO:0000259" key="2">
    <source>
        <dbReference type="Pfam" id="PF01557"/>
    </source>
</evidence>
<dbReference type="InterPro" id="IPR036663">
    <property type="entry name" value="Fumarylacetoacetase_C_sf"/>
</dbReference>
<dbReference type="PANTHER" id="PTHR30143">
    <property type="entry name" value="ACID HYDRATASE"/>
    <property type="match status" value="1"/>
</dbReference>
<protein>
    <submittedName>
        <fullName evidence="3">Fumarylacetoacetate hydrolase family protein</fullName>
    </submittedName>
</protein>
<evidence type="ECO:0000256" key="1">
    <source>
        <dbReference type="ARBA" id="ARBA00023239"/>
    </source>
</evidence>
<dbReference type="SUPFAM" id="SSF56529">
    <property type="entry name" value="FAH"/>
    <property type="match status" value="1"/>
</dbReference>
<evidence type="ECO:0000313" key="3">
    <source>
        <dbReference type="EMBL" id="MDS1272592.1"/>
    </source>
</evidence>
<dbReference type="Gene3D" id="3.90.850.10">
    <property type="entry name" value="Fumarylacetoacetase-like, C-terminal domain"/>
    <property type="match status" value="1"/>
</dbReference>
<evidence type="ECO:0000313" key="4">
    <source>
        <dbReference type="Proteomes" id="UP001250214"/>
    </source>
</evidence>
<reference evidence="4" key="1">
    <citation type="submission" date="2023-07" db="EMBL/GenBank/DDBJ databases">
        <title>Novel species in the genus Lipingzhangella isolated from Sambhar Salt Lake.</title>
        <authorList>
            <person name="Jiya N."/>
            <person name="Kajale S."/>
            <person name="Sharma A."/>
        </authorList>
    </citation>
    <scope>NUCLEOTIDE SEQUENCE [LARGE SCALE GENOMIC DNA]</scope>
    <source>
        <strain evidence="4">LS1_29</strain>
    </source>
</reference>
<dbReference type="InterPro" id="IPR050772">
    <property type="entry name" value="Hydratase-Decarb/MhpD_sf"/>
</dbReference>
<accession>A0ABU2HB97</accession>
<organism evidence="3 4">
    <name type="scientific">Lipingzhangella rawalii</name>
    <dbReference type="NCBI Taxonomy" id="2055835"/>
    <lineage>
        <taxon>Bacteria</taxon>
        <taxon>Bacillati</taxon>
        <taxon>Actinomycetota</taxon>
        <taxon>Actinomycetes</taxon>
        <taxon>Streptosporangiales</taxon>
        <taxon>Nocardiopsidaceae</taxon>
        <taxon>Lipingzhangella</taxon>
    </lineage>
</organism>